<dbReference type="EMBL" id="JALJOS010000059">
    <property type="protein sequence ID" value="KAK9818596.1"/>
    <property type="molecule type" value="Genomic_DNA"/>
</dbReference>
<dbReference type="Proteomes" id="UP001438707">
    <property type="component" value="Unassembled WGS sequence"/>
</dbReference>
<evidence type="ECO:0000313" key="2">
    <source>
        <dbReference type="Proteomes" id="UP001438707"/>
    </source>
</evidence>
<sequence length="180" mass="21117">MRYDGKEPEARSGEASCARCISIYWSIQKLLSAPHPPPVHHVYSEIIETERCDGIMTEFPKIRADLFNRLGKYDLQPGIKQRIRSLRVNDYDKEVLEQNYHHYRWWLIKLTEKELKDREGFFNFYWQKSQGSMILAMAIGAERVADYSWRYWGARAAVVEEDVERSLKQIDVADGPEASD</sequence>
<organism evidence="1 2">
    <name type="scientific">Apatococcus lobatus</name>
    <dbReference type="NCBI Taxonomy" id="904363"/>
    <lineage>
        <taxon>Eukaryota</taxon>
        <taxon>Viridiplantae</taxon>
        <taxon>Chlorophyta</taxon>
        <taxon>core chlorophytes</taxon>
        <taxon>Trebouxiophyceae</taxon>
        <taxon>Chlorellales</taxon>
        <taxon>Chlorellaceae</taxon>
        <taxon>Apatococcus</taxon>
    </lineage>
</organism>
<evidence type="ECO:0000313" key="1">
    <source>
        <dbReference type="EMBL" id="KAK9818596.1"/>
    </source>
</evidence>
<accession>A0AAW1QBU2</accession>
<gene>
    <name evidence="1" type="ORF">WJX74_007650</name>
</gene>
<proteinExistence type="predicted"/>
<comment type="caution">
    <text evidence="1">The sequence shown here is derived from an EMBL/GenBank/DDBJ whole genome shotgun (WGS) entry which is preliminary data.</text>
</comment>
<name>A0AAW1QBU2_9CHLO</name>
<keyword evidence="2" id="KW-1185">Reference proteome</keyword>
<reference evidence="1 2" key="1">
    <citation type="journal article" date="2024" name="Nat. Commun.">
        <title>Phylogenomics reveals the evolutionary origins of lichenization in chlorophyte algae.</title>
        <authorList>
            <person name="Puginier C."/>
            <person name="Libourel C."/>
            <person name="Otte J."/>
            <person name="Skaloud P."/>
            <person name="Haon M."/>
            <person name="Grisel S."/>
            <person name="Petersen M."/>
            <person name="Berrin J.G."/>
            <person name="Delaux P.M."/>
            <person name="Dal Grande F."/>
            <person name="Keller J."/>
        </authorList>
    </citation>
    <scope>NUCLEOTIDE SEQUENCE [LARGE SCALE GENOMIC DNA]</scope>
    <source>
        <strain evidence="1 2">SAG 2145</strain>
    </source>
</reference>
<protein>
    <submittedName>
        <fullName evidence="1">Uncharacterized protein</fullName>
    </submittedName>
</protein>
<dbReference type="AlphaFoldDB" id="A0AAW1QBU2"/>